<feature type="compositionally biased region" description="Polar residues" evidence="1">
    <location>
        <begin position="663"/>
        <end position="681"/>
    </location>
</feature>
<feature type="region of interest" description="Disordered" evidence="1">
    <location>
        <begin position="488"/>
        <end position="698"/>
    </location>
</feature>
<name>A0A9K3CSN5_9EUKA</name>
<evidence type="ECO:0000313" key="6">
    <source>
        <dbReference type="Proteomes" id="UP000265618"/>
    </source>
</evidence>
<feature type="region of interest" description="Disordered" evidence="1">
    <location>
        <begin position="712"/>
        <end position="738"/>
    </location>
</feature>
<accession>A0A9K3CSN5</accession>
<feature type="compositionally biased region" description="Basic and acidic residues" evidence="1">
    <location>
        <begin position="358"/>
        <end position="368"/>
    </location>
</feature>
<reference evidence="2" key="1">
    <citation type="submission" date="2016-10" db="EMBL/GenBank/DDBJ databases">
        <authorList>
            <person name="Tanifuji G."/>
            <person name="Kume K."/>
            <person name="Nakayama T."/>
            <person name="Takabayashi S."/>
            <person name="Hashimoto T."/>
        </authorList>
    </citation>
    <scope>NUCLEOTIDE SEQUENCE</scope>
    <source>
        <strain evidence="2">NY0173</strain>
    </source>
</reference>
<dbReference type="EMBL" id="BDIP01000956">
    <property type="protein sequence ID" value="GIQ83190.1"/>
    <property type="molecule type" value="Genomic_DNA"/>
</dbReference>
<comment type="caution">
    <text evidence="2">The sequence shown here is derived from an EMBL/GenBank/DDBJ whole genome shotgun (WGS) entry which is preliminary data.</text>
</comment>
<dbReference type="Proteomes" id="UP000265618">
    <property type="component" value="Unassembled WGS sequence"/>
</dbReference>
<evidence type="ECO:0000256" key="1">
    <source>
        <dbReference type="SAM" id="MobiDB-lite"/>
    </source>
</evidence>
<dbReference type="AlphaFoldDB" id="A0A9K3CSN5"/>
<protein>
    <submittedName>
        <fullName evidence="2">Uncharacterized protein</fullName>
    </submittedName>
</protein>
<feature type="compositionally biased region" description="Polar residues" evidence="1">
    <location>
        <begin position="644"/>
        <end position="654"/>
    </location>
</feature>
<feature type="compositionally biased region" description="Low complexity" evidence="1">
    <location>
        <begin position="529"/>
        <end position="539"/>
    </location>
</feature>
<evidence type="ECO:0000313" key="3">
    <source>
        <dbReference type="EMBL" id="GIQ83190.1"/>
    </source>
</evidence>
<feature type="region of interest" description="Disordered" evidence="1">
    <location>
        <begin position="412"/>
        <end position="432"/>
    </location>
</feature>
<reference evidence="2 6" key="2">
    <citation type="journal article" date="2018" name="PLoS ONE">
        <title>The draft genome of Kipferlia bialata reveals reductive genome evolution in fornicate parasites.</title>
        <authorList>
            <person name="Tanifuji G."/>
            <person name="Takabayashi S."/>
            <person name="Kume K."/>
            <person name="Takagi M."/>
            <person name="Nakayama T."/>
            <person name="Kamikawa R."/>
            <person name="Inagaki Y."/>
            <person name="Hashimoto T."/>
        </authorList>
    </citation>
    <scope>NUCLEOTIDE SEQUENCE [LARGE SCALE GENOMIC DNA]</scope>
    <source>
        <strain evidence="2">NY0173</strain>
    </source>
</reference>
<evidence type="ECO:0000313" key="5">
    <source>
        <dbReference type="EMBL" id="GIQ84724.1"/>
    </source>
</evidence>
<feature type="compositionally biased region" description="Polar residues" evidence="1">
    <location>
        <begin position="812"/>
        <end position="822"/>
    </location>
</feature>
<dbReference type="EMBL" id="BDIP01001596">
    <property type="protein sequence ID" value="GIQ84724.1"/>
    <property type="molecule type" value="Genomic_DNA"/>
</dbReference>
<keyword evidence="6" id="KW-1185">Reference proteome</keyword>
<dbReference type="EMBL" id="BDIP01001028">
    <property type="protein sequence ID" value="GIQ83386.1"/>
    <property type="molecule type" value="Genomic_DNA"/>
</dbReference>
<gene>
    <name evidence="2" type="ORF">KIPB_002659</name>
    <name evidence="3" type="ORF">KIPB_004467</name>
    <name evidence="4" type="ORF">KIPB_004697</name>
    <name evidence="5" type="ORF">KIPB_006272</name>
</gene>
<feature type="region of interest" description="Disordered" evidence="1">
    <location>
        <begin position="349"/>
        <end position="368"/>
    </location>
</feature>
<sequence>MTYTPCCIVAHAAQSGPSFDGTRPLLLIDYVPPLPVDCQTTYKQVFDTCFARHKCHIAIVVDTQGERTELDRHLLPYIETEYRVTKLAIGKPTQKMLAAWVTAACEAGRVDLVRAQPLVKAMVRGLEDPTFLTVPSVLMLCDMARGRLTEAKAEKAIAFMKKVSTPNLLRFATKVLFSSEYKEMAPRQGLVDPFRRLLGDAPTAPMEGGPVGFLHSAFEAVSPSTHLDIPASQSCMDVDSSLSPLPYMHGQSEDDDQYEDPTARVIPDLLTRATVVESQMQALGFLTPNLIGFHGSIGPLSMAYEGLSHSLSLARYTQTDKTQQIIAGSAYASIIGARAPECERVEADSATQHSIRGHNPDARVRRAGPDNHQRHLCVTMPSCVQCAGGGYSQVSKPLRLASVTDTVTCKLGDTAPTPQGGIGGKKPTHPPRVEQGQLGAAMQYAAPPMAYPQGQGGIGYGAPTQSVYSQPQGTSTSGYQQRQFVLYQQSQQSQAPNPYGGSGYSQTQPSQYQPPPTINRGLYGRATPSSTVQSSSVSSNPYQQHPPVGTQGQTPHTMQQSMGGGYQQSAPPSVSNIPYVQRPSSSLPSLPPQAVQQARQTMYSRQTGAPTPQGSQVAQHPTHPYQQPYQQPQTGLYGRAAVPPSSQGTGSLYHQPQPARSIYPQSTPGAAPTQSSTTPHYQGQVAPPVQSGQSYPQMGTAPLVHANVYSQGPAPASISTNTGPAPLAPPPRRTPGRRYMPRRLRIQDITPITECPPSTTRAPREVQRTVPLINQGLVGVSGPSAASAGPDDCWQGLYTPQGDFDPIEDYDTPNSQSQSQRSDGAWAEQD</sequence>
<proteinExistence type="predicted"/>
<evidence type="ECO:0000313" key="4">
    <source>
        <dbReference type="EMBL" id="GIQ83386.1"/>
    </source>
</evidence>
<organism evidence="2 6">
    <name type="scientific">Kipferlia bialata</name>
    <dbReference type="NCBI Taxonomy" id="797122"/>
    <lineage>
        <taxon>Eukaryota</taxon>
        <taxon>Metamonada</taxon>
        <taxon>Carpediemonas-like organisms</taxon>
        <taxon>Kipferlia</taxon>
    </lineage>
</organism>
<evidence type="ECO:0000313" key="2">
    <source>
        <dbReference type="EMBL" id="GIQ81668.1"/>
    </source>
</evidence>
<feature type="compositionally biased region" description="Polar residues" evidence="1">
    <location>
        <begin position="594"/>
        <end position="618"/>
    </location>
</feature>
<dbReference type="EMBL" id="BDIP01000459">
    <property type="protein sequence ID" value="GIQ81668.1"/>
    <property type="molecule type" value="Genomic_DNA"/>
</dbReference>
<feature type="region of interest" description="Disordered" evidence="1">
    <location>
        <begin position="781"/>
        <end position="830"/>
    </location>
</feature>
<feature type="compositionally biased region" description="Low complexity" evidence="1">
    <location>
        <begin position="619"/>
        <end position="634"/>
    </location>
</feature>